<protein>
    <submittedName>
        <fullName evidence="1">Uncharacterized protein</fullName>
    </submittedName>
</protein>
<organism evidence="1 2">
    <name type="scientific">Shivajiella indica</name>
    <dbReference type="NCBI Taxonomy" id="872115"/>
    <lineage>
        <taxon>Bacteria</taxon>
        <taxon>Pseudomonadati</taxon>
        <taxon>Bacteroidota</taxon>
        <taxon>Cytophagia</taxon>
        <taxon>Cytophagales</taxon>
        <taxon>Cyclobacteriaceae</taxon>
        <taxon>Shivajiella</taxon>
    </lineage>
</organism>
<gene>
    <name evidence="1" type="ORF">ACFSKV_10130</name>
</gene>
<dbReference type="Gene3D" id="2.60.40.4070">
    <property type="match status" value="1"/>
</dbReference>
<proteinExistence type="predicted"/>
<dbReference type="Proteomes" id="UP001597414">
    <property type="component" value="Unassembled WGS sequence"/>
</dbReference>
<name>A0ABW5B7J9_9BACT</name>
<accession>A0ABW5B7J9</accession>
<dbReference type="RefSeq" id="WP_380802104.1">
    <property type="nucleotide sequence ID" value="NZ_JBHUIV010000016.1"/>
</dbReference>
<keyword evidence="2" id="KW-1185">Reference proteome</keyword>
<evidence type="ECO:0000313" key="1">
    <source>
        <dbReference type="EMBL" id="MFD2201927.1"/>
    </source>
</evidence>
<reference evidence="2" key="1">
    <citation type="journal article" date="2019" name="Int. J. Syst. Evol. Microbiol.">
        <title>The Global Catalogue of Microorganisms (GCM) 10K type strain sequencing project: providing services to taxonomists for standard genome sequencing and annotation.</title>
        <authorList>
            <consortium name="The Broad Institute Genomics Platform"/>
            <consortium name="The Broad Institute Genome Sequencing Center for Infectious Disease"/>
            <person name="Wu L."/>
            <person name="Ma J."/>
        </authorList>
    </citation>
    <scope>NUCLEOTIDE SEQUENCE [LARGE SCALE GENOMIC DNA]</scope>
    <source>
        <strain evidence="2">KCTC 19812</strain>
    </source>
</reference>
<dbReference type="EMBL" id="JBHUIV010000016">
    <property type="protein sequence ID" value="MFD2201927.1"/>
    <property type="molecule type" value="Genomic_DNA"/>
</dbReference>
<sequence>MLVGLFSAVISLAETNSNGSFADQLLFQPELTGPDQVCVIFGSVLADFSGGGNPATDVYNWTILNPNGSEHFSRSGGATFQTISVQFSEVGVYTVNLSVRRGNDIIYSGSKTLQVIQGPELALQPDYLLCDFTPATLTAVNPDNPNLSNYAFEWRNMANEVIASSNEISVLDEGFYFVTISLANQTGAQSCLVNGTTYVGQPIDFQLNISNTTSCESEIIEITVDTPLIGEWEIQKEGESDWINFGKAYSLSINTGEELMGPGQYTAVFKVNSDRYPNCVSIREIAFEVNPGPDFEIRDIVAASDCTTPNGQFIFQSNSPIDFLSVRELSLQYSNIGIGEILVFENLLPGIYNVEIRANSCDQNRVIIVPNANPPAPIQFELIETGETCTASGRENGSVLINFLNGSFSGTYRVVNSLGENFASGTISNENNFEISLPGGFYALEIVSSDSCVLPENRMVEIYEESPVSFSVPFEMIICDSFDFIPETNQNLNFTLIDPSGQTHIRNSGDPFNLTLEGNYTITGRSNSNPSVGCDFTREFRVIRVDAPEFDPVLASADCFGNRLYRAELYGEQSFQYVIRWYDADFNIVGRNEIWYPTGYGTFYLDVQPRGSSPCAFNPKPLVVREPVFEVDVTLEGSLICPEQPGSINLITDFEEVFRIEWIYIADDGTQNILSQLENEREIMADSPGTYEAVVFNEANCEIGRNMIMVFESPNNERPNINPFYSVCETSNYGEVVDPGIFASYEWYFQGEFIGNDSKLALKRAGNYRLVVTNEDGCSFESTFSTFEDCTFQYIFPTGMELKSNEKLFELYVNDAVEEAKLWIYNRQGELIHFCEGQNIQSRVAFCHWDGTSKGRRIPPGTYTVVLNIVSNRFELDRKFTSKLVVLD</sequence>
<comment type="caution">
    <text evidence="1">The sequence shown here is derived from an EMBL/GenBank/DDBJ whole genome shotgun (WGS) entry which is preliminary data.</text>
</comment>
<evidence type="ECO:0000313" key="2">
    <source>
        <dbReference type="Proteomes" id="UP001597414"/>
    </source>
</evidence>